<organism evidence="2 3">
    <name type="scientific">Streptosporangium canum</name>
    <dbReference type="NCBI Taxonomy" id="324952"/>
    <lineage>
        <taxon>Bacteria</taxon>
        <taxon>Bacillati</taxon>
        <taxon>Actinomycetota</taxon>
        <taxon>Actinomycetes</taxon>
        <taxon>Streptosporangiales</taxon>
        <taxon>Streptosporangiaceae</taxon>
        <taxon>Streptosporangium</taxon>
    </lineage>
</organism>
<feature type="chain" id="PRO_5011435866" evidence="1">
    <location>
        <begin position="24"/>
        <end position="168"/>
    </location>
</feature>
<name>A0A1I3PKK3_9ACTN</name>
<keyword evidence="3" id="KW-1185">Reference proteome</keyword>
<proteinExistence type="predicted"/>
<protein>
    <submittedName>
        <fullName evidence="2">Uncharacterized protein</fullName>
    </submittedName>
</protein>
<dbReference type="Proteomes" id="UP000199111">
    <property type="component" value="Unassembled WGS sequence"/>
</dbReference>
<dbReference type="EMBL" id="FOQY01000007">
    <property type="protein sequence ID" value="SFJ21867.1"/>
    <property type="molecule type" value="Genomic_DNA"/>
</dbReference>
<evidence type="ECO:0000313" key="3">
    <source>
        <dbReference type="Proteomes" id="UP000199111"/>
    </source>
</evidence>
<reference evidence="3" key="1">
    <citation type="submission" date="2016-10" db="EMBL/GenBank/DDBJ databases">
        <authorList>
            <person name="Varghese N."/>
            <person name="Submissions S."/>
        </authorList>
    </citation>
    <scope>NUCLEOTIDE SEQUENCE [LARGE SCALE GENOMIC DNA]</scope>
    <source>
        <strain evidence="3">CGMCC 4.2126</strain>
    </source>
</reference>
<keyword evidence="1" id="KW-0732">Signal</keyword>
<evidence type="ECO:0000313" key="2">
    <source>
        <dbReference type="EMBL" id="SFJ21867.1"/>
    </source>
</evidence>
<gene>
    <name evidence="2" type="ORF">SAMN05216275_107113</name>
</gene>
<dbReference type="AlphaFoldDB" id="A0A1I3PKK3"/>
<accession>A0A1I3PKK3</accession>
<sequence>MAAGTLVAGVALSMGETSSAAKAAPGDTDSDATVANVVVTGAITLTNLTSSFTLTGSPGQTVDTADPVDFTVTTNNFAGYTVTVFPAAGELLGTAGNPETIPTGSLLVERIPGGPFVPLARGTPVEVFRKTAPSAADGDDFSHDYRITIPFVRPDTYSGTINYVATTL</sequence>
<evidence type="ECO:0000256" key="1">
    <source>
        <dbReference type="SAM" id="SignalP"/>
    </source>
</evidence>
<feature type="signal peptide" evidence="1">
    <location>
        <begin position="1"/>
        <end position="23"/>
    </location>
</feature>